<protein>
    <submittedName>
        <fullName evidence="1">Uncharacterized protein</fullName>
    </submittedName>
</protein>
<comment type="caution">
    <text evidence="1">The sequence shown here is derived from an EMBL/GenBank/DDBJ whole genome shotgun (WGS) entry which is preliminary data.</text>
</comment>
<keyword evidence="2" id="KW-1185">Reference proteome</keyword>
<name>A0ACB0LKF6_TRIPR</name>
<organism evidence="1 2">
    <name type="scientific">Trifolium pratense</name>
    <name type="common">Red clover</name>
    <dbReference type="NCBI Taxonomy" id="57577"/>
    <lineage>
        <taxon>Eukaryota</taxon>
        <taxon>Viridiplantae</taxon>
        <taxon>Streptophyta</taxon>
        <taxon>Embryophyta</taxon>
        <taxon>Tracheophyta</taxon>
        <taxon>Spermatophyta</taxon>
        <taxon>Magnoliopsida</taxon>
        <taxon>eudicotyledons</taxon>
        <taxon>Gunneridae</taxon>
        <taxon>Pentapetalae</taxon>
        <taxon>rosids</taxon>
        <taxon>fabids</taxon>
        <taxon>Fabales</taxon>
        <taxon>Fabaceae</taxon>
        <taxon>Papilionoideae</taxon>
        <taxon>50 kb inversion clade</taxon>
        <taxon>NPAAA clade</taxon>
        <taxon>Hologalegina</taxon>
        <taxon>IRL clade</taxon>
        <taxon>Trifolieae</taxon>
        <taxon>Trifolium</taxon>
    </lineage>
</organism>
<dbReference type="EMBL" id="CASHSV030000615">
    <property type="protein sequence ID" value="CAJ2668937.1"/>
    <property type="molecule type" value="Genomic_DNA"/>
</dbReference>
<reference evidence="1" key="1">
    <citation type="submission" date="2023-10" db="EMBL/GenBank/DDBJ databases">
        <authorList>
            <person name="Rodriguez Cubillos JULIANA M."/>
            <person name="De Vega J."/>
        </authorList>
    </citation>
    <scope>NUCLEOTIDE SEQUENCE</scope>
</reference>
<dbReference type="Proteomes" id="UP001177021">
    <property type="component" value="Unassembled WGS sequence"/>
</dbReference>
<proteinExistence type="predicted"/>
<accession>A0ACB0LKF6</accession>
<gene>
    <name evidence="1" type="ORF">MILVUS5_LOCUS33236</name>
</gene>
<evidence type="ECO:0000313" key="1">
    <source>
        <dbReference type="EMBL" id="CAJ2668937.1"/>
    </source>
</evidence>
<sequence>MVFVCSLVLLLKFIFLYSLFSFTFTTCFPLIHQKCHDDESHALLQFKKGFHINKSASLNPFGYPKTASWNSSTDCCSWDGITCDEQTNQVIQIDLSSSQLYGTMDANSSLFRLVHLRKLDLSDNDFKNSQIPSRIGELSQLEYLKLLDTNVFGEIPPQISQLSKLLFLQLGVPRIASSKGMLVSQLNLKLSTLRSLIQNSTKLETLGLGLVTIASTLPDTLTNLTSLKRLIFSKCELHGEFPLGVFHLPNLKVLDLGYNPNLSGRLPEFQSSSLTKLGLGYTSFNGTLPVSIGKLSSLNLLSIRDCNFFGYIPSSFSNLTQLMYIDLRYNKFKGDLSASIANITKLDHLGVGFNEFTVDTISWIGKLTSLVALDISSVNIGSDIPLSFANLTQLEELDAGSCNLRGEIPSWIMNLTNLVSFDVAYNFLHGNVELNKFLKLKRLVFLSLSFNKLLLYSGKSSSRITDSRIQVLSLDSCNLVEIPTFIRDLSDVEFLSLSENNIQSLPNWLWKKESLQDLKVSNNSLTGAISPSICNLKSLLGLDLSLNNFSGNVPSCLGNFSQSLEILKINGNKLSGLIPQTYMIGNALHQIDLSNNNLQGQLPRELINSRRLEYFDVSHNNINDSFPFWLGDLPELKVLGLSNNEFHGDIRCSGNMKCTFPKLHIIDLSHNEFSGSFPPEMIQSWKAMKTSNTSQLQYDQSSQVVEITNREATVTRKDPYSFMMSNKGLVMTYEKLQQFYSNFIAIDISSNKISGEIPQVIGDLNGLILLNLSNNILNGSIPLSFGKLSNLEALDLSLNNLSGKIPQQLAQLTFLEFLNVSFNNLSGPVPQNKQFATFQDNSFEGNHGLCGEQLLKKCIDHRGPSFSPPSSSDDDHESESFFELYWNVILIGYVGGLVGGVALGSAFYPDVIGWLKRFF</sequence>
<evidence type="ECO:0000313" key="2">
    <source>
        <dbReference type="Proteomes" id="UP001177021"/>
    </source>
</evidence>